<keyword evidence="2" id="KW-1185">Reference proteome</keyword>
<name>A0ABD3EDY8_9LAMI</name>
<evidence type="ECO:0000313" key="1">
    <source>
        <dbReference type="EMBL" id="KAL3652550.1"/>
    </source>
</evidence>
<dbReference type="Proteomes" id="UP001632038">
    <property type="component" value="Unassembled WGS sequence"/>
</dbReference>
<comment type="caution">
    <text evidence="1">The sequence shown here is derived from an EMBL/GenBank/DDBJ whole genome shotgun (WGS) entry which is preliminary data.</text>
</comment>
<proteinExistence type="predicted"/>
<organism evidence="1 2">
    <name type="scientific">Castilleja foliolosa</name>
    <dbReference type="NCBI Taxonomy" id="1961234"/>
    <lineage>
        <taxon>Eukaryota</taxon>
        <taxon>Viridiplantae</taxon>
        <taxon>Streptophyta</taxon>
        <taxon>Embryophyta</taxon>
        <taxon>Tracheophyta</taxon>
        <taxon>Spermatophyta</taxon>
        <taxon>Magnoliopsida</taxon>
        <taxon>eudicotyledons</taxon>
        <taxon>Gunneridae</taxon>
        <taxon>Pentapetalae</taxon>
        <taxon>asterids</taxon>
        <taxon>lamiids</taxon>
        <taxon>Lamiales</taxon>
        <taxon>Orobanchaceae</taxon>
        <taxon>Pedicularideae</taxon>
        <taxon>Castillejinae</taxon>
        <taxon>Castilleja</taxon>
    </lineage>
</organism>
<accession>A0ABD3EDY8</accession>
<dbReference type="AlphaFoldDB" id="A0ABD3EDY8"/>
<protein>
    <submittedName>
        <fullName evidence="1">Uncharacterized protein</fullName>
    </submittedName>
</protein>
<reference evidence="2" key="1">
    <citation type="journal article" date="2024" name="IScience">
        <title>Strigolactones Initiate the Formation of Haustorium-like Structures in Castilleja.</title>
        <authorList>
            <person name="Buerger M."/>
            <person name="Peterson D."/>
            <person name="Chory J."/>
        </authorList>
    </citation>
    <scope>NUCLEOTIDE SEQUENCE [LARGE SCALE GENOMIC DNA]</scope>
</reference>
<sequence length="34" mass="3930">MVRMLMMVIVVRLSNSNFWTLLVLQLSGFSSPRC</sequence>
<evidence type="ECO:0000313" key="2">
    <source>
        <dbReference type="Proteomes" id="UP001632038"/>
    </source>
</evidence>
<dbReference type="EMBL" id="JAVIJP010000005">
    <property type="protein sequence ID" value="KAL3652550.1"/>
    <property type="molecule type" value="Genomic_DNA"/>
</dbReference>
<gene>
    <name evidence="1" type="ORF">CASFOL_002231</name>
</gene>